<evidence type="ECO:0000256" key="6">
    <source>
        <dbReference type="ARBA" id="ARBA00023136"/>
    </source>
</evidence>
<organism evidence="8 9">
    <name type="scientific">Thraustotheca clavata</name>
    <dbReference type="NCBI Taxonomy" id="74557"/>
    <lineage>
        <taxon>Eukaryota</taxon>
        <taxon>Sar</taxon>
        <taxon>Stramenopiles</taxon>
        <taxon>Oomycota</taxon>
        <taxon>Saprolegniomycetes</taxon>
        <taxon>Saprolegniales</taxon>
        <taxon>Achlyaceae</taxon>
        <taxon>Thraustotheca</taxon>
    </lineage>
</organism>
<evidence type="ECO:0000256" key="5">
    <source>
        <dbReference type="ARBA" id="ARBA00022989"/>
    </source>
</evidence>
<proteinExistence type="inferred from homology"/>
<feature type="non-terminal residue" evidence="8">
    <location>
        <position position="365"/>
    </location>
</feature>
<dbReference type="Pfam" id="PF03092">
    <property type="entry name" value="BT1"/>
    <property type="match status" value="1"/>
</dbReference>
<dbReference type="PANTHER" id="PTHR31585">
    <property type="entry name" value="FOLATE-BIOPTERIN TRANSPORTER 1, CHLOROPLASTIC"/>
    <property type="match status" value="1"/>
</dbReference>
<keyword evidence="5 7" id="KW-1133">Transmembrane helix</keyword>
<keyword evidence="6 7" id="KW-0472">Membrane</keyword>
<reference evidence="8 9" key="1">
    <citation type="journal article" date="2014" name="Genome Biol. Evol.">
        <title>The secreted proteins of Achlya hypogyna and Thraustotheca clavata identify the ancestral oomycete secretome and reveal gene acquisitions by horizontal gene transfer.</title>
        <authorList>
            <person name="Misner I."/>
            <person name="Blouin N."/>
            <person name="Leonard G."/>
            <person name="Richards T.A."/>
            <person name="Lane C.E."/>
        </authorList>
    </citation>
    <scope>NUCLEOTIDE SEQUENCE [LARGE SCALE GENOMIC DNA]</scope>
    <source>
        <strain evidence="8 9">ATCC 34112</strain>
    </source>
</reference>
<keyword evidence="9" id="KW-1185">Reference proteome</keyword>
<feature type="transmembrane region" description="Helical" evidence="7">
    <location>
        <begin position="276"/>
        <end position="301"/>
    </location>
</feature>
<keyword evidence="3" id="KW-0813">Transport</keyword>
<dbReference type="STRING" id="74557.A0A1V9YZB8"/>
<dbReference type="AlphaFoldDB" id="A0A1V9YZB8"/>
<keyword evidence="4 7" id="KW-0812">Transmembrane</keyword>
<dbReference type="InterPro" id="IPR039309">
    <property type="entry name" value="BT1"/>
</dbReference>
<evidence type="ECO:0000256" key="1">
    <source>
        <dbReference type="ARBA" id="ARBA00004141"/>
    </source>
</evidence>
<evidence type="ECO:0000256" key="4">
    <source>
        <dbReference type="ARBA" id="ARBA00022692"/>
    </source>
</evidence>
<dbReference type="OrthoDB" id="754047at2759"/>
<evidence type="ECO:0000256" key="3">
    <source>
        <dbReference type="ARBA" id="ARBA00022448"/>
    </source>
</evidence>
<comment type="caution">
    <text evidence="8">The sequence shown here is derived from an EMBL/GenBank/DDBJ whole genome shotgun (WGS) entry which is preliminary data.</text>
</comment>
<gene>
    <name evidence="8" type="ORF">THRCLA_09170</name>
</gene>
<accession>A0A1V9YZB8</accession>
<evidence type="ECO:0000313" key="9">
    <source>
        <dbReference type="Proteomes" id="UP000243217"/>
    </source>
</evidence>
<dbReference type="GO" id="GO:0016020">
    <property type="term" value="C:membrane"/>
    <property type="evidence" value="ECO:0007669"/>
    <property type="project" value="UniProtKB-SubCell"/>
</dbReference>
<dbReference type="SUPFAM" id="SSF103473">
    <property type="entry name" value="MFS general substrate transporter"/>
    <property type="match status" value="1"/>
</dbReference>
<dbReference type="PANTHER" id="PTHR31585:SF5">
    <property type="entry name" value="RNA-BINDING S4 DOMAIN-CONTAINING PROTEIN"/>
    <property type="match status" value="1"/>
</dbReference>
<sequence length="365" mass="40639">MFRATGYVDDTDRILSWHSPRTTTNNNDAFALKTPYDYKAPTEDNISKATYELEDGAIVGGGALSLVSREALTLFAHYLAIGIIYGMLPALQLPVFNNYLRMEGYQTSAYSVLIILGWTLKTFFGMLSDCFPIRGYRRKSYMLLGWTVAAICFGVMGFYPFPDPYCDAKAIKCPSKTPSVSNLTRDGLLKYYNFDAPDQGSLFIVLSVVASFGYVMAACAAGGMVVEYAQREPIATRGRTQTTLYVMKYFGTIFAQLIVAFTLNGKRYGGDFNFSISVSTMYLICFAPCVFLLFCTVLVLTEVKSEGVLLKEWAANFWDLLQTRVMWQVCWFKFIHGIFASFGATPSSPISKTWAGVTPLNDSLS</sequence>
<comment type="subcellular location">
    <subcellularLocation>
        <location evidence="1">Membrane</location>
        <topology evidence="1">Multi-pass membrane protein</topology>
    </subcellularLocation>
</comment>
<feature type="transmembrane region" description="Helical" evidence="7">
    <location>
        <begin position="71"/>
        <end position="88"/>
    </location>
</feature>
<feature type="transmembrane region" description="Helical" evidence="7">
    <location>
        <begin position="246"/>
        <end position="264"/>
    </location>
</feature>
<evidence type="ECO:0000256" key="7">
    <source>
        <dbReference type="SAM" id="Phobius"/>
    </source>
</evidence>
<dbReference type="EMBL" id="JNBS01002479">
    <property type="protein sequence ID" value="OQR90890.1"/>
    <property type="molecule type" value="Genomic_DNA"/>
</dbReference>
<name>A0A1V9YZB8_9STRA</name>
<comment type="similarity">
    <text evidence="2">Belongs to the major facilitator superfamily. Folate-biopterin transporter (TC 2.A.71) family.</text>
</comment>
<evidence type="ECO:0000313" key="8">
    <source>
        <dbReference type="EMBL" id="OQR90890.1"/>
    </source>
</evidence>
<dbReference type="Proteomes" id="UP000243217">
    <property type="component" value="Unassembled WGS sequence"/>
</dbReference>
<feature type="transmembrane region" description="Helical" evidence="7">
    <location>
        <begin position="202"/>
        <end position="226"/>
    </location>
</feature>
<evidence type="ECO:0000256" key="2">
    <source>
        <dbReference type="ARBA" id="ARBA00007015"/>
    </source>
</evidence>
<dbReference type="InterPro" id="IPR036259">
    <property type="entry name" value="MFS_trans_sf"/>
</dbReference>
<feature type="transmembrane region" description="Helical" evidence="7">
    <location>
        <begin position="140"/>
        <end position="159"/>
    </location>
</feature>
<protein>
    <submittedName>
        <fullName evidence="8">Transmembrane protein</fullName>
    </submittedName>
</protein>
<feature type="transmembrane region" description="Helical" evidence="7">
    <location>
        <begin position="108"/>
        <end position="128"/>
    </location>
</feature>